<keyword evidence="6 13" id="KW-1133">Transmembrane helix</keyword>
<proteinExistence type="inferred from homology"/>
<evidence type="ECO:0000313" key="14">
    <source>
        <dbReference type="EMBL" id="CAH1635466.1"/>
    </source>
</evidence>
<evidence type="ECO:0000313" key="15">
    <source>
        <dbReference type="Proteomes" id="UP001153321"/>
    </source>
</evidence>
<keyword evidence="8" id="KW-1015">Disulfide bond</keyword>
<feature type="transmembrane region" description="Helical" evidence="13">
    <location>
        <begin position="20"/>
        <end position="39"/>
    </location>
</feature>
<evidence type="ECO:0000256" key="2">
    <source>
        <dbReference type="ARBA" id="ARBA00004651"/>
    </source>
</evidence>
<dbReference type="GO" id="GO:0005044">
    <property type="term" value="F:scavenger receptor activity"/>
    <property type="evidence" value="ECO:0007669"/>
    <property type="project" value="TreeGrafter"/>
</dbReference>
<organism evidence="14 15">
    <name type="scientific">Spodoptera littoralis</name>
    <name type="common">Egyptian cotton leafworm</name>
    <dbReference type="NCBI Taxonomy" id="7109"/>
    <lineage>
        <taxon>Eukaryota</taxon>
        <taxon>Metazoa</taxon>
        <taxon>Ecdysozoa</taxon>
        <taxon>Arthropoda</taxon>
        <taxon>Hexapoda</taxon>
        <taxon>Insecta</taxon>
        <taxon>Pterygota</taxon>
        <taxon>Neoptera</taxon>
        <taxon>Endopterygota</taxon>
        <taxon>Lepidoptera</taxon>
        <taxon>Glossata</taxon>
        <taxon>Ditrysia</taxon>
        <taxon>Noctuoidea</taxon>
        <taxon>Noctuidae</taxon>
        <taxon>Amphipyrinae</taxon>
        <taxon>Spodoptera</taxon>
    </lineage>
</organism>
<keyword evidence="5 13" id="KW-0812">Transmembrane</keyword>
<evidence type="ECO:0000256" key="4">
    <source>
        <dbReference type="ARBA" id="ARBA00022475"/>
    </source>
</evidence>
<sequence>MVLTRADAINKKIASTNKILATITTGVVFLLFPIVIKIVDPVPSIVNYLLRVANGSIVYELVQDEMPVAELSIYLYNFTNADRFLSGEDDKLKVEEVGPFVYQEYRWYVDVVLSEDGKELGMTPRVRVEFVREASIAHPKDVMLTVPNLPFLSGASVISNYPSFIRTAFNMVVGPLGEKPFMQLDGDSYLNGFESRVLQICNSLAPGLMYFDDFGLLKRLYENESEYRLVVGATNEDRFKIKSVKKFRHIELGTIKDVDVSEQTFEKDTYEGALYPPMLTPDVPINWYRLGICKTFNLQYLETRNMHYGGQAFIYTISNETFGANVNPLSKKPYPRGVLDISECAFGLPFVISKSHFLDSDPKLYERIEGIKPNRDLDDTTIIIDKKVGVMYNTKMSIQLTLMVGDLDFNWQTRMLSHAVVPVTRMEVNQPKLTEWTLSKLVLVYQLAPYIVLALQILSALVGTLLVTYAARLQYLNWMSKTRTIVFETVDIQAKLKAELPLIPK</sequence>
<dbReference type="GO" id="GO:0005901">
    <property type="term" value="C:caveola"/>
    <property type="evidence" value="ECO:0007669"/>
    <property type="project" value="UniProtKB-SubCell"/>
</dbReference>
<dbReference type="InterPro" id="IPR002159">
    <property type="entry name" value="CD36_fam"/>
</dbReference>
<dbReference type="PRINTS" id="PR01609">
    <property type="entry name" value="CD36FAMILY"/>
</dbReference>
<dbReference type="Proteomes" id="UP001153321">
    <property type="component" value="Chromosome 11"/>
</dbReference>
<name>A0A9P0HUC6_SPOLI</name>
<evidence type="ECO:0000256" key="12">
    <source>
        <dbReference type="ARBA" id="ARBA00042244"/>
    </source>
</evidence>
<evidence type="ECO:0000256" key="3">
    <source>
        <dbReference type="ARBA" id="ARBA00010532"/>
    </source>
</evidence>
<keyword evidence="10" id="KW-0325">Glycoprotein</keyword>
<evidence type="ECO:0000256" key="5">
    <source>
        <dbReference type="ARBA" id="ARBA00022692"/>
    </source>
</evidence>
<keyword evidence="9" id="KW-0675">Receptor</keyword>
<gene>
    <name evidence="14" type="ORF">SPLIT_LOCUS828</name>
</gene>
<accession>A0A9P0HUC6</accession>
<evidence type="ECO:0000256" key="13">
    <source>
        <dbReference type="SAM" id="Phobius"/>
    </source>
</evidence>
<evidence type="ECO:0000256" key="8">
    <source>
        <dbReference type="ARBA" id="ARBA00023157"/>
    </source>
</evidence>
<dbReference type="PANTHER" id="PTHR11923">
    <property type="entry name" value="SCAVENGER RECEPTOR CLASS B TYPE-1 SR-B1"/>
    <property type="match status" value="1"/>
</dbReference>
<evidence type="ECO:0000256" key="1">
    <source>
        <dbReference type="ARBA" id="ARBA00004189"/>
    </source>
</evidence>
<evidence type="ECO:0000256" key="7">
    <source>
        <dbReference type="ARBA" id="ARBA00023136"/>
    </source>
</evidence>
<evidence type="ECO:0000256" key="10">
    <source>
        <dbReference type="ARBA" id="ARBA00023180"/>
    </source>
</evidence>
<protein>
    <recommendedName>
        <fullName evidence="11">Scavenger receptor class B member 1</fullName>
    </recommendedName>
    <alternativeName>
        <fullName evidence="12">SR-BI</fullName>
    </alternativeName>
</protein>
<dbReference type="Pfam" id="PF01130">
    <property type="entry name" value="CD36"/>
    <property type="match status" value="1"/>
</dbReference>
<dbReference type="GO" id="GO:0005737">
    <property type="term" value="C:cytoplasm"/>
    <property type="evidence" value="ECO:0007669"/>
    <property type="project" value="TreeGrafter"/>
</dbReference>
<evidence type="ECO:0000256" key="6">
    <source>
        <dbReference type="ARBA" id="ARBA00022989"/>
    </source>
</evidence>
<evidence type="ECO:0000256" key="11">
    <source>
        <dbReference type="ARBA" id="ARBA00040821"/>
    </source>
</evidence>
<dbReference type="EMBL" id="LR824542">
    <property type="protein sequence ID" value="CAH1635466.1"/>
    <property type="molecule type" value="Genomic_DNA"/>
</dbReference>
<comment type="similarity">
    <text evidence="3">Belongs to the CD36 family.</text>
</comment>
<keyword evidence="15" id="KW-1185">Reference proteome</keyword>
<keyword evidence="4" id="KW-1003">Cell membrane</keyword>
<comment type="subcellular location">
    <subcellularLocation>
        <location evidence="2">Cell membrane</location>
        <topology evidence="2">Multi-pass membrane protein</topology>
    </subcellularLocation>
    <subcellularLocation>
        <location evidence="1">Membrane</location>
        <location evidence="1">Caveola</location>
        <topology evidence="1">Multi-pass membrane protein</topology>
    </subcellularLocation>
</comment>
<dbReference type="PANTHER" id="PTHR11923:SF110">
    <property type="entry name" value="SCAVENGER RECEPTOR CLASS B MEMBER 1"/>
    <property type="match status" value="1"/>
</dbReference>
<dbReference type="AlphaFoldDB" id="A0A9P0HUC6"/>
<reference evidence="14" key="1">
    <citation type="submission" date="2022-02" db="EMBL/GenBank/DDBJ databases">
        <authorList>
            <person name="King R."/>
        </authorList>
    </citation>
    <scope>NUCLEOTIDE SEQUENCE</scope>
</reference>
<keyword evidence="7 13" id="KW-0472">Membrane</keyword>
<feature type="transmembrane region" description="Helical" evidence="13">
    <location>
        <begin position="447"/>
        <end position="471"/>
    </location>
</feature>
<evidence type="ECO:0000256" key="9">
    <source>
        <dbReference type="ARBA" id="ARBA00023170"/>
    </source>
</evidence>